<dbReference type="PANTHER" id="PTHR30036:SF7">
    <property type="entry name" value="ABC TRANSPORTER PERIPLASMIC-BINDING PROTEIN YPHF"/>
    <property type="match status" value="1"/>
</dbReference>
<dbReference type="AlphaFoldDB" id="A0A7C9PHD0"/>
<keyword evidence="3" id="KW-0732">Signal</keyword>
<accession>A0A7C9PHD0</accession>
<dbReference type="Pfam" id="PF13407">
    <property type="entry name" value="Peripla_BP_4"/>
    <property type="match status" value="1"/>
</dbReference>
<dbReference type="InterPro" id="IPR025997">
    <property type="entry name" value="SBP_2_dom"/>
</dbReference>
<comment type="subcellular location">
    <subcellularLocation>
        <location evidence="1">Periplasm</location>
    </subcellularLocation>
</comment>
<comment type="caution">
    <text evidence="5">The sequence shown here is derived from an EMBL/GenBank/DDBJ whole genome shotgun (WGS) entry which is preliminary data.</text>
</comment>
<dbReference type="SUPFAM" id="SSF53822">
    <property type="entry name" value="Periplasmic binding protein-like I"/>
    <property type="match status" value="1"/>
</dbReference>
<organism evidence="5 6">
    <name type="scientific">Ideonella livida</name>
    <dbReference type="NCBI Taxonomy" id="2707176"/>
    <lineage>
        <taxon>Bacteria</taxon>
        <taxon>Pseudomonadati</taxon>
        <taxon>Pseudomonadota</taxon>
        <taxon>Betaproteobacteria</taxon>
        <taxon>Burkholderiales</taxon>
        <taxon>Sphaerotilaceae</taxon>
        <taxon>Ideonella</taxon>
    </lineage>
</organism>
<feature type="chain" id="PRO_5028890385" evidence="3">
    <location>
        <begin position="44"/>
        <end position="378"/>
    </location>
</feature>
<feature type="signal peptide" evidence="3">
    <location>
        <begin position="1"/>
        <end position="43"/>
    </location>
</feature>
<dbReference type="Proteomes" id="UP000484255">
    <property type="component" value="Unassembled WGS sequence"/>
</dbReference>
<name>A0A7C9PHD0_9BURK</name>
<evidence type="ECO:0000256" key="1">
    <source>
        <dbReference type="ARBA" id="ARBA00004418"/>
    </source>
</evidence>
<evidence type="ECO:0000313" key="6">
    <source>
        <dbReference type="Proteomes" id="UP000484255"/>
    </source>
</evidence>
<evidence type="ECO:0000256" key="3">
    <source>
        <dbReference type="SAM" id="SignalP"/>
    </source>
</evidence>
<sequence length="378" mass="39952">MRRAHRPATGLMGWPQAARRVICLIGAAVAAAVLAWSPGPAQAAATPGQPTAAAAGARPLRIAFVSHAPNSDTWWNVIRNALKDGAADFNAQVDYLNPADGSIDAMAEIISKLGPDRYDAVAATVADLGKLKGPLSALAARGLPLVTVNSGTTDDSVAVKALLHIGQPEYLAGLQAGQRAAKAGHKKFVCLNHFSSVQASHERCAGFHKGLTGQDSGVQELVLDGSPEAMRSTIDALLQGSNVPTALLALGTTSALPAMAALRALPAGQAVPMLYTFDLSAEITEGIRKGLVGFAIDQQPYAQGYLSVAYLAEYLRMGRPANINTPKYQLYTLYPLHQRMGRYGIELKPSNGRDIQSGPGFVTRLNLDKVERYSGSYR</sequence>
<dbReference type="EMBL" id="JAAGOH010000014">
    <property type="protein sequence ID" value="NDY92017.1"/>
    <property type="molecule type" value="Genomic_DNA"/>
</dbReference>
<proteinExistence type="inferred from homology"/>
<dbReference type="InterPro" id="IPR028082">
    <property type="entry name" value="Peripla_BP_I"/>
</dbReference>
<evidence type="ECO:0000259" key="4">
    <source>
        <dbReference type="Pfam" id="PF13407"/>
    </source>
</evidence>
<gene>
    <name evidence="5" type="ORF">G3A44_12545</name>
</gene>
<evidence type="ECO:0000313" key="5">
    <source>
        <dbReference type="EMBL" id="NDY92017.1"/>
    </source>
</evidence>
<keyword evidence="6" id="KW-1185">Reference proteome</keyword>
<dbReference type="GO" id="GO:0030288">
    <property type="term" value="C:outer membrane-bounded periplasmic space"/>
    <property type="evidence" value="ECO:0007669"/>
    <property type="project" value="TreeGrafter"/>
</dbReference>
<protein>
    <submittedName>
        <fullName evidence="5">Substrate-binding domain-containing protein</fullName>
    </submittedName>
</protein>
<dbReference type="Gene3D" id="3.40.50.2300">
    <property type="match status" value="2"/>
</dbReference>
<reference evidence="5 6" key="1">
    <citation type="submission" date="2020-02" db="EMBL/GenBank/DDBJ databases">
        <title>Ideonella bacterium strain TBM-1.</title>
        <authorList>
            <person name="Chen W.-M."/>
        </authorList>
    </citation>
    <scope>NUCLEOTIDE SEQUENCE [LARGE SCALE GENOMIC DNA]</scope>
    <source>
        <strain evidence="5 6">TBM-1</strain>
    </source>
</reference>
<dbReference type="GO" id="GO:0030246">
    <property type="term" value="F:carbohydrate binding"/>
    <property type="evidence" value="ECO:0007669"/>
    <property type="project" value="TreeGrafter"/>
</dbReference>
<dbReference type="RefSeq" id="WP_163457870.1">
    <property type="nucleotide sequence ID" value="NZ_JAAGOH010000014.1"/>
</dbReference>
<feature type="domain" description="Periplasmic binding protein" evidence="4">
    <location>
        <begin position="62"/>
        <end position="316"/>
    </location>
</feature>
<dbReference type="InterPro" id="IPR050555">
    <property type="entry name" value="Bact_Solute-Bind_Prot2"/>
</dbReference>
<comment type="similarity">
    <text evidence="2">Belongs to the bacterial solute-binding protein 2 family.</text>
</comment>
<evidence type="ECO:0000256" key="2">
    <source>
        <dbReference type="ARBA" id="ARBA00007639"/>
    </source>
</evidence>
<dbReference type="PANTHER" id="PTHR30036">
    <property type="entry name" value="D-XYLOSE-BINDING PERIPLASMIC PROTEIN"/>
    <property type="match status" value="1"/>
</dbReference>